<feature type="compositionally biased region" description="Low complexity" evidence="6">
    <location>
        <begin position="163"/>
        <end position="175"/>
    </location>
</feature>
<keyword evidence="2" id="KW-1003">Cell membrane</keyword>
<proteinExistence type="predicted"/>
<evidence type="ECO:0000256" key="3">
    <source>
        <dbReference type="ARBA" id="ARBA00022692"/>
    </source>
</evidence>
<dbReference type="Proteomes" id="UP000326565">
    <property type="component" value="Unassembled WGS sequence"/>
</dbReference>
<evidence type="ECO:0000256" key="5">
    <source>
        <dbReference type="ARBA" id="ARBA00023136"/>
    </source>
</evidence>
<keyword evidence="5" id="KW-0472">Membrane</keyword>
<dbReference type="EMBL" id="ML732195">
    <property type="protein sequence ID" value="KAB8075368.1"/>
    <property type="molecule type" value="Genomic_DNA"/>
</dbReference>
<dbReference type="PANTHER" id="PTHR34697">
    <property type="entry name" value="PHOSPHATIDYLGLYCEROL LYSYLTRANSFERASE"/>
    <property type="match status" value="1"/>
</dbReference>
<name>A0A5N5X3R3_9EURO</name>
<feature type="region of interest" description="Disordered" evidence="6">
    <location>
        <begin position="143"/>
        <end position="181"/>
    </location>
</feature>
<dbReference type="PANTHER" id="PTHR34697:SF2">
    <property type="entry name" value="PHOSPHATIDYLGLYCEROL LYSYLTRANSFERASE"/>
    <property type="match status" value="1"/>
</dbReference>
<feature type="compositionally biased region" description="Basic and acidic residues" evidence="6">
    <location>
        <begin position="150"/>
        <end position="160"/>
    </location>
</feature>
<keyword evidence="3" id="KW-0812">Transmembrane</keyword>
<accession>A0A5N5X3R3</accession>
<dbReference type="GO" id="GO:0005886">
    <property type="term" value="C:plasma membrane"/>
    <property type="evidence" value="ECO:0007669"/>
    <property type="project" value="UniProtKB-SubCell"/>
</dbReference>
<sequence>MPSSARIVWCEWRRSICPLIHGDFHRRPLKVLFKTCNDHRSSPDVSIPDHEEQTTLYSVISMFTMSTQSAFPVAQSSAPQMSGGTETKQPKAVKKGQKMAKKSLLFNTVGGSLASQFYGHSKLGNTCLCCASPADGRCEQTYLLPPGSHSTRDARSRRCDSSCCGSTRSSSSSRTLVEPTTDSDALSYRHFPNTYGRSSSESSLSLGHTGFAPLSISKSLPQKNQIGRDNSDESDVVERLAGRYGKVSHMVILDRSYIFFVNKDRTGALCYKVQNKIAIVAGDPLCEPYLFPDILDEFKAYRKQFHWGIAFMGASDTLAKYARQEHWTTLQFGVERVLNPMTNDVLMERSGKRIIVQNKQLLNPDKGGITLGVYAPANGTDQSLQSELMAIYESWRHQRNRAAAAAQAFITVYNPFDFPNLMIYIYTRGPDGVANGLAALRRVGADEGYHIDPCIAAPGAPRGISDLLEYAAMALLNKMDVSYLSLGYEPLATLGDVSGLPLPIEKITRSLYRHTFQRLPIGGKKAYYDKFRPDPFLGSELYLVFPSGVPGLRHMLAMVHMANISIRKLVRSEAKSATQIESAAEER</sequence>
<keyword evidence="4" id="KW-1133">Transmembrane helix</keyword>
<evidence type="ECO:0000256" key="4">
    <source>
        <dbReference type="ARBA" id="ARBA00022989"/>
    </source>
</evidence>
<evidence type="ECO:0000256" key="6">
    <source>
        <dbReference type="SAM" id="MobiDB-lite"/>
    </source>
</evidence>
<evidence type="ECO:0000313" key="9">
    <source>
        <dbReference type="Proteomes" id="UP000326565"/>
    </source>
</evidence>
<dbReference type="GO" id="GO:0055091">
    <property type="term" value="P:phospholipid homeostasis"/>
    <property type="evidence" value="ECO:0007669"/>
    <property type="project" value="TreeGrafter"/>
</dbReference>
<dbReference type="Pfam" id="PF09924">
    <property type="entry name" value="LPG_synthase_C"/>
    <property type="match status" value="1"/>
</dbReference>
<reference evidence="8 9" key="1">
    <citation type="submission" date="2019-04" db="EMBL/GenBank/DDBJ databases">
        <title>Friends and foes A comparative genomics study of 23 Aspergillus species from section Flavi.</title>
        <authorList>
            <consortium name="DOE Joint Genome Institute"/>
            <person name="Kjaerbolling I."/>
            <person name="Vesth T."/>
            <person name="Frisvad J.C."/>
            <person name="Nybo J.L."/>
            <person name="Theobald S."/>
            <person name="Kildgaard S."/>
            <person name="Isbrandt T."/>
            <person name="Kuo A."/>
            <person name="Sato A."/>
            <person name="Lyhne E.K."/>
            <person name="Kogle M.E."/>
            <person name="Wiebenga A."/>
            <person name="Kun R.S."/>
            <person name="Lubbers R.J."/>
            <person name="Makela M.R."/>
            <person name="Barry K."/>
            <person name="Chovatia M."/>
            <person name="Clum A."/>
            <person name="Daum C."/>
            <person name="Haridas S."/>
            <person name="He G."/>
            <person name="LaButti K."/>
            <person name="Lipzen A."/>
            <person name="Mondo S."/>
            <person name="Riley R."/>
            <person name="Salamov A."/>
            <person name="Simmons B.A."/>
            <person name="Magnuson J.K."/>
            <person name="Henrissat B."/>
            <person name="Mortensen U.H."/>
            <person name="Larsen T.O."/>
            <person name="Devries R.P."/>
            <person name="Grigoriev I.V."/>
            <person name="Machida M."/>
            <person name="Baker S.E."/>
            <person name="Andersen M.R."/>
        </authorList>
    </citation>
    <scope>NUCLEOTIDE SEQUENCE [LARGE SCALE GENOMIC DNA]</scope>
    <source>
        <strain evidence="8 9">CBS 151.66</strain>
    </source>
</reference>
<evidence type="ECO:0000256" key="1">
    <source>
        <dbReference type="ARBA" id="ARBA00004651"/>
    </source>
</evidence>
<evidence type="ECO:0000256" key="2">
    <source>
        <dbReference type="ARBA" id="ARBA00022475"/>
    </source>
</evidence>
<evidence type="ECO:0000313" key="8">
    <source>
        <dbReference type="EMBL" id="KAB8075368.1"/>
    </source>
</evidence>
<organism evidence="8 9">
    <name type="scientific">Aspergillus leporis</name>
    <dbReference type="NCBI Taxonomy" id="41062"/>
    <lineage>
        <taxon>Eukaryota</taxon>
        <taxon>Fungi</taxon>
        <taxon>Dikarya</taxon>
        <taxon>Ascomycota</taxon>
        <taxon>Pezizomycotina</taxon>
        <taxon>Eurotiomycetes</taxon>
        <taxon>Eurotiomycetidae</taxon>
        <taxon>Eurotiales</taxon>
        <taxon>Aspergillaceae</taxon>
        <taxon>Aspergillus</taxon>
        <taxon>Aspergillus subgen. Circumdati</taxon>
    </lineage>
</organism>
<dbReference type="GO" id="GO:0016755">
    <property type="term" value="F:aminoacyltransferase activity"/>
    <property type="evidence" value="ECO:0007669"/>
    <property type="project" value="TreeGrafter"/>
</dbReference>
<dbReference type="InterPro" id="IPR051211">
    <property type="entry name" value="PG_lysyltransferase"/>
</dbReference>
<gene>
    <name evidence="8" type="ORF">BDV29DRAFT_172091</name>
</gene>
<dbReference type="AlphaFoldDB" id="A0A5N5X3R3"/>
<dbReference type="InterPro" id="IPR024320">
    <property type="entry name" value="LPG_synthase_C"/>
</dbReference>
<feature type="domain" description="Phosphatidylglycerol lysyltransferase C-terminal" evidence="7">
    <location>
        <begin position="246"/>
        <end position="534"/>
    </location>
</feature>
<protein>
    <recommendedName>
        <fullName evidence="7">Phosphatidylglycerol lysyltransferase C-terminal domain-containing protein</fullName>
    </recommendedName>
</protein>
<keyword evidence="9" id="KW-1185">Reference proteome</keyword>
<dbReference type="OrthoDB" id="5421852at2759"/>
<evidence type="ECO:0000259" key="7">
    <source>
        <dbReference type="Pfam" id="PF09924"/>
    </source>
</evidence>
<comment type="subcellular location">
    <subcellularLocation>
        <location evidence="1">Cell membrane</location>
        <topology evidence="1">Multi-pass membrane protein</topology>
    </subcellularLocation>
</comment>